<dbReference type="OrthoDB" id="5513277at2"/>
<dbReference type="eggNOG" id="COG0596">
    <property type="taxonomic scope" value="Bacteria"/>
</dbReference>
<dbReference type="GO" id="GO:0016787">
    <property type="term" value="F:hydrolase activity"/>
    <property type="evidence" value="ECO:0007669"/>
    <property type="project" value="UniProtKB-KW"/>
</dbReference>
<dbReference type="SUPFAM" id="SSF53474">
    <property type="entry name" value="alpha/beta-Hydrolases"/>
    <property type="match status" value="1"/>
</dbReference>
<dbReference type="InterPro" id="IPR000073">
    <property type="entry name" value="AB_hydrolase_1"/>
</dbReference>
<dbReference type="EMBL" id="CP001802">
    <property type="protein sequence ID" value="ACY22664.1"/>
    <property type="molecule type" value="Genomic_DNA"/>
</dbReference>
<keyword evidence="2" id="KW-0378">Hydrolase</keyword>
<reference evidence="2 3" key="2">
    <citation type="journal article" date="2010" name="Stand. Genomic Sci.">
        <title>Complete genome sequence of Gordonia bronchialis type strain (3410).</title>
        <authorList>
            <person name="Ivanova N."/>
            <person name="Sikorski J."/>
            <person name="Jando M."/>
            <person name="Lapidus A."/>
            <person name="Nolan M."/>
            <person name="Lucas S."/>
            <person name="Del Rio T.G."/>
            <person name="Tice H."/>
            <person name="Copeland A."/>
            <person name="Cheng J.F."/>
            <person name="Chen F."/>
            <person name="Bruce D."/>
            <person name="Goodwin L."/>
            <person name="Pitluck S."/>
            <person name="Mavromatis K."/>
            <person name="Ovchinnikova G."/>
            <person name="Pati A."/>
            <person name="Chen A."/>
            <person name="Palaniappan K."/>
            <person name="Land M."/>
            <person name="Hauser L."/>
            <person name="Chang Y.J."/>
            <person name="Jeffries C.D."/>
            <person name="Chain P."/>
            <person name="Saunders E."/>
            <person name="Han C."/>
            <person name="Detter J.C."/>
            <person name="Brettin T."/>
            <person name="Rohde M."/>
            <person name="Goker M."/>
            <person name="Bristow J."/>
            <person name="Eisen J.A."/>
            <person name="Markowitz V."/>
            <person name="Hugenholtz P."/>
            <person name="Klenk H.P."/>
            <person name="Kyrpides N.C."/>
        </authorList>
    </citation>
    <scope>NUCLEOTIDE SEQUENCE [LARGE SCALE GENOMIC DNA]</scope>
    <source>
        <strain evidence="3">ATCC 25592 / DSM 43247 / BCRC 13721 / JCM 3198 / KCTC 3076 / NBRC 16047 / NCTC 10667</strain>
    </source>
</reference>
<reference evidence="3" key="1">
    <citation type="submission" date="2009-10" db="EMBL/GenBank/DDBJ databases">
        <title>The complete chromosome of Gordonia bronchialis DSM 43247.</title>
        <authorList>
            <consortium name="US DOE Joint Genome Institute (JGI-PGF)"/>
            <person name="Lucas S."/>
            <person name="Copeland A."/>
            <person name="Lapidus A."/>
            <person name="Glavina del Rio T."/>
            <person name="Dalin E."/>
            <person name="Tice H."/>
            <person name="Bruce D."/>
            <person name="Goodwin L."/>
            <person name="Pitluck S."/>
            <person name="Kyrpides N."/>
            <person name="Mavromatis K."/>
            <person name="Ivanova N."/>
            <person name="Ovchinnikova G."/>
            <person name="Saunders E."/>
            <person name="Brettin T."/>
            <person name="Detter J.C."/>
            <person name="Han C."/>
            <person name="Larimer F."/>
            <person name="Land M."/>
            <person name="Hauser L."/>
            <person name="Markowitz V."/>
            <person name="Cheng J.-F."/>
            <person name="Hugenholtz P."/>
            <person name="Woyke T."/>
            <person name="Wu D."/>
            <person name="Jando M."/>
            <person name="Schneider S."/>
            <person name="Goeker M."/>
            <person name="Klenk H.-P."/>
            <person name="Eisen J.A."/>
        </authorList>
    </citation>
    <scope>NUCLEOTIDE SEQUENCE [LARGE SCALE GENOMIC DNA]</scope>
    <source>
        <strain evidence="3">ATCC 25592 / DSM 43247 / BCRC 13721 / JCM 3198 / KCTC 3076 / NBRC 16047 / NCTC 10667</strain>
    </source>
</reference>
<dbReference type="HOGENOM" id="CLU_020336_27_3_11"/>
<dbReference type="Pfam" id="PF12697">
    <property type="entry name" value="Abhydrolase_6"/>
    <property type="match status" value="1"/>
</dbReference>
<organism evidence="2 3">
    <name type="scientific">Gordonia bronchialis (strain ATCC 25592 / DSM 43247 / BCRC 13721 / JCM 3198 / KCTC 3076 / NBRC 16047 / NCTC 10667)</name>
    <name type="common">Rhodococcus bronchialis</name>
    <dbReference type="NCBI Taxonomy" id="526226"/>
    <lineage>
        <taxon>Bacteria</taxon>
        <taxon>Bacillati</taxon>
        <taxon>Actinomycetota</taxon>
        <taxon>Actinomycetes</taxon>
        <taxon>Mycobacteriales</taxon>
        <taxon>Gordoniaceae</taxon>
        <taxon>Gordonia</taxon>
    </lineage>
</organism>
<dbReference type="GO" id="GO:0016020">
    <property type="term" value="C:membrane"/>
    <property type="evidence" value="ECO:0007669"/>
    <property type="project" value="TreeGrafter"/>
</dbReference>
<evidence type="ECO:0000313" key="3">
    <source>
        <dbReference type="Proteomes" id="UP000001219"/>
    </source>
</evidence>
<dbReference type="STRING" id="526226.Gbro_3471"/>
<dbReference type="PANTHER" id="PTHR43798:SF33">
    <property type="entry name" value="HYDROLASE, PUTATIVE (AFU_ORTHOLOGUE AFUA_2G14860)-RELATED"/>
    <property type="match status" value="1"/>
</dbReference>
<evidence type="ECO:0000313" key="2">
    <source>
        <dbReference type="EMBL" id="ACY22664.1"/>
    </source>
</evidence>
<gene>
    <name evidence="2" type="ordered locus">Gbro_3471</name>
</gene>
<feature type="domain" description="AB hydrolase-1" evidence="1">
    <location>
        <begin position="58"/>
        <end position="291"/>
    </location>
</feature>
<keyword evidence="3" id="KW-1185">Reference proteome</keyword>
<dbReference type="InterPro" id="IPR050266">
    <property type="entry name" value="AB_hydrolase_sf"/>
</dbReference>
<dbReference type="AlphaFoldDB" id="D0LE72"/>
<sequence>MADHDIADFVTSARGEEFFTAYDSLLARWPGTQSVDIRTEYGLTRVNICGPETGTAALLLPGWGATSMVFTANVGALAAAGYRPIALDYPGDAGRSVASSRRPQSTDELLDWLAIVLTGLGLDKVHVVAHSYGAMVALAFALSRHRDRVDGLVLLEPTSCFAGLRARYLIRALPTLVGGTPTRQRRFLEWETESSELTSSDVGRESLALACAAAAFPTRRPAIPRRPHSTSLALLDDHRTTVILAPRSKAHNAASIANRITVELPGAHVLTMSSGTHHSFPIAPADELNDALLSAIDAKFGGL</sequence>
<dbReference type="KEGG" id="gbr:Gbro_3471"/>
<name>D0LE72_GORB4</name>
<dbReference type="Gene3D" id="3.40.50.1820">
    <property type="entry name" value="alpha/beta hydrolase"/>
    <property type="match status" value="1"/>
</dbReference>
<dbReference type="PANTHER" id="PTHR43798">
    <property type="entry name" value="MONOACYLGLYCEROL LIPASE"/>
    <property type="match status" value="1"/>
</dbReference>
<dbReference type="RefSeq" id="WP_012835178.1">
    <property type="nucleotide sequence ID" value="NC_013441.1"/>
</dbReference>
<dbReference type="Proteomes" id="UP000001219">
    <property type="component" value="Chromosome"/>
</dbReference>
<evidence type="ECO:0000259" key="1">
    <source>
        <dbReference type="Pfam" id="PF12697"/>
    </source>
</evidence>
<accession>D0LE72</accession>
<protein>
    <submittedName>
        <fullName evidence="2">Alpha/beta hydrolase</fullName>
    </submittedName>
</protein>
<proteinExistence type="predicted"/>
<dbReference type="InterPro" id="IPR029058">
    <property type="entry name" value="AB_hydrolase_fold"/>
</dbReference>